<accession>A0A918J5P5</accession>
<dbReference type="InterPro" id="IPR004843">
    <property type="entry name" value="Calcineurin-like_PHP"/>
</dbReference>
<dbReference type="Proteomes" id="UP000634668">
    <property type="component" value="Unassembled WGS sequence"/>
</dbReference>
<name>A0A918J5P5_9FLAO</name>
<dbReference type="InterPro" id="IPR029052">
    <property type="entry name" value="Metallo-depent_PP-like"/>
</dbReference>
<sequence length="319" mass="36884">MERRKFLQNTIQTGIALSIPLPLSAFQSNGHKKLRIGLVADVHQDTIHDGYERLKYFMDDMNERQPDFLIQLGDFALPHKYNEPFLDIWNSYKHPTYHVLGNHDMDDGFTKEETMAWWGMKERYYSFDSNGFHFVVLDGNKKGAPWIGYIDEEQQEWLKQDLAGTKSPTIIVCHQSLEREHDWGVTNGDQIRSIIGQANMDDNKAKVIACLSGHHHEDYVRVINTIPYIQINSMSYKSLGDGKYSNIRFPKHIEHAHPILKLTFPYRDPLYTMLTIDPEDHTIHIEGCSTVYISPSPKEAGLDDEGKITSTITERNIKY</sequence>
<dbReference type="SUPFAM" id="SSF56300">
    <property type="entry name" value="Metallo-dependent phosphatases"/>
    <property type="match status" value="1"/>
</dbReference>
<evidence type="ECO:0000259" key="1">
    <source>
        <dbReference type="Pfam" id="PF00149"/>
    </source>
</evidence>
<proteinExistence type="predicted"/>
<dbReference type="PANTHER" id="PTHR43143:SF1">
    <property type="entry name" value="SERINE_THREONINE-PROTEIN PHOSPHATASE CPPED1"/>
    <property type="match status" value="1"/>
</dbReference>
<dbReference type="Pfam" id="PF00149">
    <property type="entry name" value="Metallophos"/>
    <property type="match status" value="1"/>
</dbReference>
<gene>
    <name evidence="2" type="ORF">GCM10007383_32600</name>
</gene>
<feature type="domain" description="Calcineurin-like phosphoesterase" evidence="1">
    <location>
        <begin position="34"/>
        <end position="217"/>
    </location>
</feature>
<keyword evidence="3" id="KW-1185">Reference proteome</keyword>
<reference evidence="2" key="1">
    <citation type="journal article" date="2014" name="Int. J. Syst. Evol. Microbiol.">
        <title>Complete genome sequence of Corynebacterium casei LMG S-19264T (=DSM 44701T), isolated from a smear-ripened cheese.</title>
        <authorList>
            <consortium name="US DOE Joint Genome Institute (JGI-PGF)"/>
            <person name="Walter F."/>
            <person name="Albersmeier A."/>
            <person name="Kalinowski J."/>
            <person name="Ruckert C."/>
        </authorList>
    </citation>
    <scope>NUCLEOTIDE SEQUENCE</scope>
    <source>
        <strain evidence="2">KCTC 12113</strain>
    </source>
</reference>
<evidence type="ECO:0000313" key="3">
    <source>
        <dbReference type="Proteomes" id="UP000634668"/>
    </source>
</evidence>
<dbReference type="EMBL" id="BMWP01000028">
    <property type="protein sequence ID" value="GGW45789.1"/>
    <property type="molecule type" value="Genomic_DNA"/>
</dbReference>
<reference evidence="2" key="2">
    <citation type="submission" date="2020-09" db="EMBL/GenBank/DDBJ databases">
        <authorList>
            <person name="Sun Q."/>
            <person name="Kim S."/>
        </authorList>
    </citation>
    <scope>NUCLEOTIDE SEQUENCE</scope>
    <source>
        <strain evidence="2">KCTC 12113</strain>
    </source>
</reference>
<comment type="caution">
    <text evidence="2">The sequence shown here is derived from an EMBL/GenBank/DDBJ whole genome shotgun (WGS) entry which is preliminary data.</text>
</comment>
<protein>
    <recommendedName>
        <fullName evidence="1">Calcineurin-like phosphoesterase domain-containing protein</fullName>
    </recommendedName>
</protein>
<dbReference type="InterPro" id="IPR051918">
    <property type="entry name" value="STPP_CPPED1"/>
</dbReference>
<organism evidence="2 3">
    <name type="scientific">Arenibacter certesii</name>
    <dbReference type="NCBI Taxonomy" id="228955"/>
    <lineage>
        <taxon>Bacteria</taxon>
        <taxon>Pseudomonadati</taxon>
        <taxon>Bacteroidota</taxon>
        <taxon>Flavobacteriia</taxon>
        <taxon>Flavobacteriales</taxon>
        <taxon>Flavobacteriaceae</taxon>
        <taxon>Arenibacter</taxon>
    </lineage>
</organism>
<dbReference type="AlphaFoldDB" id="A0A918J5P5"/>
<dbReference type="GO" id="GO:0016787">
    <property type="term" value="F:hydrolase activity"/>
    <property type="evidence" value="ECO:0007669"/>
    <property type="project" value="InterPro"/>
</dbReference>
<dbReference type="Gene3D" id="3.60.21.10">
    <property type="match status" value="1"/>
</dbReference>
<dbReference type="PANTHER" id="PTHR43143">
    <property type="entry name" value="METALLOPHOSPHOESTERASE, CALCINEURIN SUPERFAMILY"/>
    <property type="match status" value="1"/>
</dbReference>
<dbReference type="RefSeq" id="WP_026814475.1">
    <property type="nucleotide sequence ID" value="NZ_BMWP01000028.1"/>
</dbReference>
<evidence type="ECO:0000313" key="2">
    <source>
        <dbReference type="EMBL" id="GGW45789.1"/>
    </source>
</evidence>